<dbReference type="PROSITE" id="PS50878">
    <property type="entry name" value="RT_POL"/>
    <property type="match status" value="1"/>
</dbReference>
<accession>A0A9P6XPA8</accession>
<evidence type="ECO:0000259" key="1">
    <source>
        <dbReference type="PROSITE" id="PS50878"/>
    </source>
</evidence>
<proteinExistence type="predicted"/>
<dbReference type="SUPFAM" id="SSF56672">
    <property type="entry name" value="DNA/RNA polymerases"/>
    <property type="match status" value="1"/>
</dbReference>
<protein>
    <recommendedName>
        <fullName evidence="1">Reverse transcriptase domain-containing protein</fullName>
    </recommendedName>
</protein>
<feature type="domain" description="Reverse transcriptase" evidence="1">
    <location>
        <begin position="1"/>
        <end position="97"/>
    </location>
</feature>
<comment type="caution">
    <text evidence="2">The sequence shown here is derived from an EMBL/GenBank/DDBJ whole genome shotgun (WGS) entry which is preliminary data.</text>
</comment>
<dbReference type="InterPro" id="IPR000477">
    <property type="entry name" value="RT_dom"/>
</dbReference>
<gene>
    <name evidence="2" type="ORF">G6F51_014173</name>
</gene>
<dbReference type="AlphaFoldDB" id="A0A9P6XPA8"/>
<organism evidence="2 3">
    <name type="scientific">Rhizopus oryzae</name>
    <name type="common">Mucormycosis agent</name>
    <name type="synonym">Rhizopus arrhizus var. delemar</name>
    <dbReference type="NCBI Taxonomy" id="64495"/>
    <lineage>
        <taxon>Eukaryota</taxon>
        <taxon>Fungi</taxon>
        <taxon>Fungi incertae sedis</taxon>
        <taxon>Mucoromycota</taxon>
        <taxon>Mucoromycotina</taxon>
        <taxon>Mucoromycetes</taxon>
        <taxon>Mucorales</taxon>
        <taxon>Mucorineae</taxon>
        <taxon>Rhizopodaceae</taxon>
        <taxon>Rhizopus</taxon>
    </lineage>
</organism>
<evidence type="ECO:0000313" key="2">
    <source>
        <dbReference type="EMBL" id="KAG1529343.1"/>
    </source>
</evidence>
<dbReference type="EMBL" id="JAANIT010008274">
    <property type="protein sequence ID" value="KAG1529343.1"/>
    <property type="molecule type" value="Genomic_DNA"/>
</dbReference>
<evidence type="ECO:0000313" key="3">
    <source>
        <dbReference type="Proteomes" id="UP000717996"/>
    </source>
</evidence>
<dbReference type="InterPro" id="IPR043502">
    <property type="entry name" value="DNA/RNA_pol_sf"/>
</dbReference>
<dbReference type="Pfam" id="PF00078">
    <property type="entry name" value="RVT_1"/>
    <property type="match status" value="1"/>
</dbReference>
<sequence length="97" mass="10681">MRQGDPLSPLLFNLALEPLPRTLMSSSQLSGFRFLTDSTAERPILKSLAYADDILVFLSSPSELPILLSTISMYERASNARLNRDKTLAVSLSGKPQ</sequence>
<reference evidence="2" key="1">
    <citation type="journal article" date="2020" name="Microb. Genom.">
        <title>Genetic diversity of clinical and environmental Mucorales isolates obtained from an investigation of mucormycosis cases among solid organ transplant recipients.</title>
        <authorList>
            <person name="Nguyen M.H."/>
            <person name="Kaul D."/>
            <person name="Muto C."/>
            <person name="Cheng S.J."/>
            <person name="Richter R.A."/>
            <person name="Bruno V.M."/>
            <person name="Liu G."/>
            <person name="Beyhan S."/>
            <person name="Sundermann A.J."/>
            <person name="Mounaud S."/>
            <person name="Pasculle A.W."/>
            <person name="Nierman W.C."/>
            <person name="Driscoll E."/>
            <person name="Cumbie R."/>
            <person name="Clancy C.J."/>
            <person name="Dupont C.L."/>
        </authorList>
    </citation>
    <scope>NUCLEOTIDE SEQUENCE</scope>
    <source>
        <strain evidence="2">GL16</strain>
    </source>
</reference>
<name>A0A9P6XPA8_RHIOR</name>
<dbReference type="Proteomes" id="UP000717996">
    <property type="component" value="Unassembled WGS sequence"/>
</dbReference>